<dbReference type="PROSITE" id="PS50005">
    <property type="entry name" value="TPR"/>
    <property type="match status" value="5"/>
</dbReference>
<dbReference type="Gene3D" id="1.25.40.10">
    <property type="entry name" value="Tetratricopeptide repeat domain"/>
    <property type="match status" value="2"/>
</dbReference>
<proteinExistence type="predicted"/>
<feature type="repeat" description="TPR" evidence="2">
    <location>
        <begin position="185"/>
        <end position="218"/>
    </location>
</feature>
<keyword evidence="2" id="KW-0802">TPR repeat</keyword>
<dbReference type="Pfam" id="PF00515">
    <property type="entry name" value="TPR_1"/>
    <property type="match status" value="1"/>
</dbReference>
<dbReference type="GO" id="GO:0008476">
    <property type="term" value="F:protein-tyrosine sulfotransferase activity"/>
    <property type="evidence" value="ECO:0007669"/>
    <property type="project" value="InterPro"/>
</dbReference>
<dbReference type="SUPFAM" id="SSF52540">
    <property type="entry name" value="P-loop containing nucleoside triphosphate hydrolases"/>
    <property type="match status" value="1"/>
</dbReference>
<dbReference type="Pfam" id="PF14559">
    <property type="entry name" value="TPR_19"/>
    <property type="match status" value="1"/>
</dbReference>
<evidence type="ECO:0000256" key="2">
    <source>
        <dbReference type="PROSITE-ProRule" id="PRU00339"/>
    </source>
</evidence>
<feature type="repeat" description="TPR" evidence="2">
    <location>
        <begin position="101"/>
        <end position="134"/>
    </location>
</feature>
<dbReference type="EMBL" id="LN609302">
    <property type="protein sequence ID" value="CEF54282.1"/>
    <property type="molecule type" value="Genomic_DNA"/>
</dbReference>
<dbReference type="Pfam" id="PF13432">
    <property type="entry name" value="TPR_16"/>
    <property type="match status" value="1"/>
</dbReference>
<organism evidence="3 4">
    <name type="scientific">Acetobacter ghanensis</name>
    <dbReference type="NCBI Taxonomy" id="431306"/>
    <lineage>
        <taxon>Bacteria</taxon>
        <taxon>Pseudomonadati</taxon>
        <taxon>Pseudomonadota</taxon>
        <taxon>Alphaproteobacteria</taxon>
        <taxon>Acetobacterales</taxon>
        <taxon>Acetobacteraceae</taxon>
        <taxon>Acetobacter</taxon>
    </lineage>
</organism>
<feature type="repeat" description="TPR" evidence="2">
    <location>
        <begin position="67"/>
        <end position="100"/>
    </location>
</feature>
<gene>
    <name evidence="3" type="ORF">AGA_692</name>
</gene>
<dbReference type="SUPFAM" id="SSF48452">
    <property type="entry name" value="TPR-like"/>
    <property type="match status" value="2"/>
</dbReference>
<dbReference type="Gene3D" id="3.40.50.300">
    <property type="entry name" value="P-loop containing nucleotide triphosphate hydrolases"/>
    <property type="match status" value="1"/>
</dbReference>
<dbReference type="InterPro" id="IPR019734">
    <property type="entry name" value="TPR_rpt"/>
</dbReference>
<dbReference type="Pfam" id="PF13469">
    <property type="entry name" value="Sulfotransfer_3"/>
    <property type="match status" value="1"/>
</dbReference>
<dbReference type="STRING" id="431306.AGA_692"/>
<sequence>MLAGQIDKPISVLHTYSRMQNVNKDTASIQNGGANAINLSSETGMDQAVNDALRYATTLLTQAPDHPEALLLIGTIHTWQRHFVQAIPFLQRATVLLPQNAEAFNTLGFALYNTGRLEDAIVAFREAIKLKPDFPSAQTRLEKALTALDHHKNRVKRYHELLEIDANIEEIARYRAVLAVDSKDISALNGLGKALHASGRSEEAIEPFRLALSYNPVCTESARNLVQILVELDRVEEGIACCRAILDHDPNLPAFHAGAGSLLRKVGRHVEALHYLEQACALQPDNAWFHAVLALIARELGHIDLAITHLRQAITLDPNETNYYLSLTLLTKLMADDPALAAMQMLVKREDTLGDQEKMRLHFALGKALADSGQHCTAFNHQLKANALRRAAIPYDETRIVKGARLVRKHFTAAAIAATAETGHISACPVFIVGMPRSGSTLVEQILASHPQVYGAGEVSTLSDTLKDAAKRFPDWKLGTSLAGLSVRDRHFIAEDYLSRLNKLVVNWAGEHAPTRISNKMLDNFNYIGLIRQLWPNARIIHTVRDPIDTCLSCFSIPFDHLDFAFDLGELGRYYHHYQEQMAHWSRVLPKGAILNVHYEHIVENLEASARRIIAYCDLPWDETCLRFYECRRKVMTSSLAQVRQPIYRSAVGRWRPDAATLQPLLDGLKGRPTKLRTPFESRI</sequence>
<feature type="repeat" description="TPR" evidence="2">
    <location>
        <begin position="287"/>
        <end position="320"/>
    </location>
</feature>
<evidence type="ECO:0000256" key="1">
    <source>
        <dbReference type="ARBA" id="ARBA00022679"/>
    </source>
</evidence>
<name>A0A0U5F1F4_9PROT</name>
<dbReference type="PANTHER" id="PTHR12788:SF10">
    <property type="entry name" value="PROTEIN-TYROSINE SULFOTRANSFERASE"/>
    <property type="match status" value="1"/>
</dbReference>
<dbReference type="InterPro" id="IPR011990">
    <property type="entry name" value="TPR-like_helical_dom_sf"/>
</dbReference>
<evidence type="ECO:0000313" key="3">
    <source>
        <dbReference type="EMBL" id="CEF54282.1"/>
    </source>
</evidence>
<reference evidence="4" key="1">
    <citation type="submission" date="2014-09" db="EMBL/GenBank/DDBJ databases">
        <authorList>
            <person name="Illeghems K.G."/>
        </authorList>
    </citation>
    <scope>NUCLEOTIDE SEQUENCE [LARGE SCALE GENOMIC DNA]</scope>
    <source>
        <strain evidence="4">LMG 23848T</strain>
    </source>
</reference>
<dbReference type="Proteomes" id="UP000068250">
    <property type="component" value="Chromosome I"/>
</dbReference>
<evidence type="ECO:0000313" key="4">
    <source>
        <dbReference type="Proteomes" id="UP000068250"/>
    </source>
</evidence>
<dbReference type="PATRIC" id="fig|431306.5.peg.675"/>
<feature type="repeat" description="TPR" evidence="2">
    <location>
        <begin position="253"/>
        <end position="286"/>
    </location>
</feature>
<accession>A0A0U5F1F4</accession>
<dbReference type="PROSITE" id="PS50293">
    <property type="entry name" value="TPR_REGION"/>
    <property type="match status" value="1"/>
</dbReference>
<dbReference type="PANTHER" id="PTHR12788">
    <property type="entry name" value="PROTEIN-TYROSINE SULFOTRANSFERASE 2"/>
    <property type="match status" value="1"/>
</dbReference>
<protein>
    <submittedName>
        <fullName evidence="3">TPR repeat-containing protein</fullName>
    </submittedName>
</protein>
<dbReference type="InterPro" id="IPR027417">
    <property type="entry name" value="P-loop_NTPase"/>
</dbReference>
<dbReference type="InterPro" id="IPR026634">
    <property type="entry name" value="TPST-like"/>
</dbReference>
<dbReference type="AlphaFoldDB" id="A0A0U5F1F4"/>
<dbReference type="SMART" id="SM00028">
    <property type="entry name" value="TPR"/>
    <property type="match status" value="6"/>
</dbReference>
<keyword evidence="1" id="KW-0808">Transferase</keyword>